<proteinExistence type="predicted"/>
<organism evidence="1 2">
    <name type="scientific">Stanieria cyanosphaera (strain ATCC 29371 / PCC 7437)</name>
    <dbReference type="NCBI Taxonomy" id="111780"/>
    <lineage>
        <taxon>Bacteria</taxon>
        <taxon>Bacillati</taxon>
        <taxon>Cyanobacteriota</taxon>
        <taxon>Cyanophyceae</taxon>
        <taxon>Pleurocapsales</taxon>
        <taxon>Dermocarpellaceae</taxon>
        <taxon>Stanieria</taxon>
    </lineage>
</organism>
<name>K9XWA8_STAC7</name>
<dbReference type="Proteomes" id="UP000010473">
    <property type="component" value="Chromosome"/>
</dbReference>
<dbReference type="AlphaFoldDB" id="K9XWA8"/>
<dbReference type="RefSeq" id="WP_015194022.1">
    <property type="nucleotide sequence ID" value="NC_019748.1"/>
</dbReference>
<reference evidence="2" key="1">
    <citation type="journal article" date="2013" name="Proc. Natl. Acad. Sci. U.S.A.">
        <title>Improving the coverage of the cyanobacterial phylum using diversity-driven genome sequencing.</title>
        <authorList>
            <person name="Shih P.M."/>
            <person name="Wu D."/>
            <person name="Latifi A."/>
            <person name="Axen S.D."/>
            <person name="Fewer D.P."/>
            <person name="Talla E."/>
            <person name="Calteau A."/>
            <person name="Cai F."/>
            <person name="Tandeau de Marsac N."/>
            <person name="Rippka R."/>
            <person name="Herdman M."/>
            <person name="Sivonen K."/>
            <person name="Coursin T."/>
            <person name="Laurent T."/>
            <person name="Goodwin L."/>
            <person name="Nolan M."/>
            <person name="Davenport K.W."/>
            <person name="Han C.S."/>
            <person name="Rubin E.M."/>
            <person name="Eisen J.A."/>
            <person name="Woyke T."/>
            <person name="Gugger M."/>
            <person name="Kerfeld C.A."/>
        </authorList>
    </citation>
    <scope>NUCLEOTIDE SEQUENCE [LARGE SCALE GENOMIC DNA]</scope>
    <source>
        <strain evidence="2">ATCC 29371 / PCC 7437</strain>
    </source>
</reference>
<dbReference type="EMBL" id="CP003653">
    <property type="protein sequence ID" value="AFZ36354.1"/>
    <property type="molecule type" value="Genomic_DNA"/>
</dbReference>
<keyword evidence="2" id="KW-1185">Reference proteome</keyword>
<dbReference type="OrthoDB" id="582003at2"/>
<dbReference type="STRING" id="111780.Sta7437_2833"/>
<gene>
    <name evidence="1" type="ordered locus">Sta7437_2833</name>
</gene>
<dbReference type="eggNOG" id="ENOG5032TB4">
    <property type="taxonomic scope" value="Bacteria"/>
</dbReference>
<dbReference type="KEGG" id="scs:Sta7437_2833"/>
<sequence>MKDQYNSNLRKKIKLTKPEELYQIKDEKGQIIDYEKAHGRSLFNHYRHNMTNYDEILDGIRQEQGYVSGKQEKEAVIGTAEKILEQYRNEHVKVIQDSQKKGTVLKMLLTKAKVSTTTALANLLDQWSDKIKEIGKLENSQRSLQIWNDTYRVQRELIKQLLIKEEVSSELVKQINEIYSTRSVNKAIEKGCNLFNLEKSEILKLVKSAIRYAKLSEEN</sequence>
<accession>K9XWA8</accession>
<dbReference type="HOGENOM" id="CLU_1260810_0_0_3"/>
<evidence type="ECO:0000313" key="2">
    <source>
        <dbReference type="Proteomes" id="UP000010473"/>
    </source>
</evidence>
<evidence type="ECO:0000313" key="1">
    <source>
        <dbReference type="EMBL" id="AFZ36354.1"/>
    </source>
</evidence>
<protein>
    <submittedName>
        <fullName evidence="1">Uncharacterized protein</fullName>
    </submittedName>
</protein>